<evidence type="ECO:0000313" key="1">
    <source>
        <dbReference type="EMBL" id="RAL45654.1"/>
    </source>
</evidence>
<dbReference type="EMBL" id="NQVE01000129">
    <property type="protein sequence ID" value="RAL45654.1"/>
    <property type="molecule type" value="Genomic_DNA"/>
</dbReference>
<gene>
    <name evidence="1" type="ORF">DM860_009518</name>
</gene>
<proteinExistence type="predicted"/>
<organism evidence="1 2">
    <name type="scientific">Cuscuta australis</name>
    <dbReference type="NCBI Taxonomy" id="267555"/>
    <lineage>
        <taxon>Eukaryota</taxon>
        <taxon>Viridiplantae</taxon>
        <taxon>Streptophyta</taxon>
        <taxon>Embryophyta</taxon>
        <taxon>Tracheophyta</taxon>
        <taxon>Spermatophyta</taxon>
        <taxon>Magnoliopsida</taxon>
        <taxon>eudicotyledons</taxon>
        <taxon>Gunneridae</taxon>
        <taxon>Pentapetalae</taxon>
        <taxon>asterids</taxon>
        <taxon>lamiids</taxon>
        <taxon>Solanales</taxon>
        <taxon>Convolvulaceae</taxon>
        <taxon>Cuscuteae</taxon>
        <taxon>Cuscuta</taxon>
        <taxon>Cuscuta subgen. Grammica</taxon>
        <taxon>Cuscuta sect. Cleistogrammica</taxon>
    </lineage>
</organism>
<dbReference type="Proteomes" id="UP000249390">
    <property type="component" value="Unassembled WGS sequence"/>
</dbReference>
<reference evidence="1 2" key="1">
    <citation type="submission" date="2018-06" db="EMBL/GenBank/DDBJ databases">
        <title>The Genome of Cuscuta australis (Dodder) Provides Insight into the Evolution of Plant Parasitism.</title>
        <authorList>
            <person name="Liu H."/>
        </authorList>
    </citation>
    <scope>NUCLEOTIDE SEQUENCE [LARGE SCALE GENOMIC DNA]</scope>
    <source>
        <strain evidence="2">cv. Yunnan</strain>
        <tissue evidence="1">Vines</tissue>
    </source>
</reference>
<evidence type="ECO:0000313" key="2">
    <source>
        <dbReference type="Proteomes" id="UP000249390"/>
    </source>
</evidence>
<comment type="caution">
    <text evidence="1">The sequence shown here is derived from an EMBL/GenBank/DDBJ whole genome shotgun (WGS) entry which is preliminary data.</text>
</comment>
<protein>
    <submittedName>
        <fullName evidence="1">Uncharacterized protein</fullName>
    </submittedName>
</protein>
<sequence>MQVECCFRGAGHKENRLLAKGSLSRPGGEKS</sequence>
<name>A0A328DJG8_9ASTE</name>
<keyword evidence="2" id="KW-1185">Reference proteome</keyword>
<accession>A0A328DJG8</accession>
<dbReference type="AlphaFoldDB" id="A0A328DJG8"/>